<accession>A0A8H5FGN8</accession>
<sequence>MLKPTPTLDYSDSLPSELLCEIFLSVLALNKSFSVANIAELECFRQVSKKWERTVVSHPELWTSIQLDCTIDGGSVATSSKQLLSHHSTGKIKHIKEMARRLKRRCFPNDDQRLEAELVHKAIMDITHYARLSNSSPLSLSLKLPCREEAIDLDFLKLGRPVVDRVRRLELTLSTTAAFWFSHGNTNETTSNEPTDSLSGMESEGWPQLEDLRLVIPYDGDQLLTPGDYPRRTLPNPKLVGKRRPLMPRLTSLTLQMYALNEDIIDYIRSLSQQFPITQLTHLEIDRISDWHGHWFSESLAIAAECRAHLEDLRLGFSRQHRSELVYYRPLLVDGTITFPRLKVLHLRVYHTSPDAARDGYGDGLDQDLSRALTLPSLQELSIAYRPSTGSLYGYDPRIREAGMEVPTLTSLLSHCEHGLRKLCLTNICFDEAGIDIYSHILSHGVFRNLETLHLVDDFLPFYSFMTDKIDDCTFLPRLRHVELCSGSQLSDNTGNLKEGTLRAYMFYKSRPMGKVMIPAERLPVVRHGLDCKTCTACRCVGLPCEPRIVTDDSTYAPIKDFDDRI</sequence>
<name>A0A8H5FGN8_9AGAR</name>
<organism evidence="1 2">
    <name type="scientific">Ephemerocybe angulata</name>
    <dbReference type="NCBI Taxonomy" id="980116"/>
    <lineage>
        <taxon>Eukaryota</taxon>
        <taxon>Fungi</taxon>
        <taxon>Dikarya</taxon>
        <taxon>Basidiomycota</taxon>
        <taxon>Agaricomycotina</taxon>
        <taxon>Agaricomycetes</taxon>
        <taxon>Agaricomycetidae</taxon>
        <taxon>Agaricales</taxon>
        <taxon>Agaricineae</taxon>
        <taxon>Psathyrellaceae</taxon>
        <taxon>Ephemerocybe</taxon>
    </lineage>
</organism>
<dbReference type="InterPro" id="IPR036047">
    <property type="entry name" value="F-box-like_dom_sf"/>
</dbReference>
<protein>
    <recommendedName>
        <fullName evidence="3">F-box domain-containing protein</fullName>
    </recommendedName>
</protein>
<dbReference type="InterPro" id="IPR032675">
    <property type="entry name" value="LRR_dom_sf"/>
</dbReference>
<evidence type="ECO:0000313" key="1">
    <source>
        <dbReference type="EMBL" id="KAF5336520.1"/>
    </source>
</evidence>
<dbReference type="Gene3D" id="1.20.1280.50">
    <property type="match status" value="1"/>
</dbReference>
<dbReference type="SUPFAM" id="SSF81383">
    <property type="entry name" value="F-box domain"/>
    <property type="match status" value="1"/>
</dbReference>
<dbReference type="OrthoDB" id="10388350at2759"/>
<comment type="caution">
    <text evidence="1">The sequence shown here is derived from an EMBL/GenBank/DDBJ whole genome shotgun (WGS) entry which is preliminary data.</text>
</comment>
<reference evidence="1 2" key="1">
    <citation type="journal article" date="2020" name="ISME J.">
        <title>Uncovering the hidden diversity of litter-decomposition mechanisms in mushroom-forming fungi.</title>
        <authorList>
            <person name="Floudas D."/>
            <person name="Bentzer J."/>
            <person name="Ahren D."/>
            <person name="Johansson T."/>
            <person name="Persson P."/>
            <person name="Tunlid A."/>
        </authorList>
    </citation>
    <scope>NUCLEOTIDE SEQUENCE [LARGE SCALE GENOMIC DNA]</scope>
    <source>
        <strain evidence="1 2">CBS 175.51</strain>
    </source>
</reference>
<dbReference type="Gene3D" id="3.80.10.10">
    <property type="entry name" value="Ribonuclease Inhibitor"/>
    <property type="match status" value="1"/>
</dbReference>
<dbReference type="SUPFAM" id="SSF52047">
    <property type="entry name" value="RNI-like"/>
    <property type="match status" value="1"/>
</dbReference>
<keyword evidence="2" id="KW-1185">Reference proteome</keyword>
<dbReference type="AlphaFoldDB" id="A0A8H5FGN8"/>
<evidence type="ECO:0008006" key="3">
    <source>
        <dbReference type="Google" id="ProtNLM"/>
    </source>
</evidence>
<dbReference type="EMBL" id="JAACJK010000058">
    <property type="protein sequence ID" value="KAF5336520.1"/>
    <property type="molecule type" value="Genomic_DNA"/>
</dbReference>
<dbReference type="Proteomes" id="UP000541558">
    <property type="component" value="Unassembled WGS sequence"/>
</dbReference>
<gene>
    <name evidence="1" type="ORF">D9611_006707</name>
</gene>
<evidence type="ECO:0000313" key="2">
    <source>
        <dbReference type="Proteomes" id="UP000541558"/>
    </source>
</evidence>
<proteinExistence type="predicted"/>